<evidence type="ECO:0000313" key="2">
    <source>
        <dbReference type="Proteomes" id="UP000605846"/>
    </source>
</evidence>
<sequence>MACPRDFKKFTVPFPTEGDRQFFSRFGAQDWNLINYIRATHPQLEKHHKGDIKRIVNDYHTDLDWLSNQNLPKELKAYIGDLHKNHKLNETELTRIMERIEQRPTNHISAAEGSVVTCISNMFGGSISYPSQDRHKGYKRPGCSHDESILHPNVVVAWELTSDDGTESSSNVELARTNSKLSWSSADAHPRRRSRYDYAATGGTTDCNLYHENARWILGEANISEYLMTYRLKSIKENQKPKSLSDGRILSLNFVFLFSRNRQRSCISHLPLLVQDSVYQQLQHDESQLNIPSNGLVWCAELTKKLKSNFHDRDNWPAKELAAKFVLDAIISRDKTLASVAFILQDLTQKCITWSEDVLVEDTFIHQYLSTFIDYLFCRDENLKHKWANAMLEACLTSSSSSFKRPRRSTVMDEEFEPDFTSYVDVHGRRFDLFCVEVKKPGGRNGGPYTDLVKLGKEMKLMLDALIKSEVPNPKVCGLLVNGSSCKTYRMDLEYEAIYRLVQLDEFELVTSINSMLQTTLVVESLLQLKELILSTAQRVDQSFKAKINHHPDDEQESNTDSMLVTPISWLRPSFGTPSKKKK</sequence>
<dbReference type="EMBL" id="JABAYA010000110">
    <property type="protein sequence ID" value="KAF7724813.1"/>
    <property type="molecule type" value="Genomic_DNA"/>
</dbReference>
<reference evidence="1" key="1">
    <citation type="submission" date="2020-01" db="EMBL/GenBank/DDBJ databases">
        <title>Genome Sequencing of Three Apophysomyces-Like Fungal Strains Confirms a Novel Fungal Genus in the Mucoromycota with divergent Burkholderia-like Endosymbiotic Bacteria.</title>
        <authorList>
            <person name="Stajich J.E."/>
            <person name="Macias A.M."/>
            <person name="Carter-House D."/>
            <person name="Lovett B."/>
            <person name="Kasson L.R."/>
            <person name="Berry K."/>
            <person name="Grigoriev I."/>
            <person name="Chang Y."/>
            <person name="Spatafora J."/>
            <person name="Kasson M.T."/>
        </authorList>
    </citation>
    <scope>NUCLEOTIDE SEQUENCE</scope>
    <source>
        <strain evidence="1">NRRL A-21654</strain>
    </source>
</reference>
<organism evidence="1 2">
    <name type="scientific">Apophysomyces ossiformis</name>
    <dbReference type="NCBI Taxonomy" id="679940"/>
    <lineage>
        <taxon>Eukaryota</taxon>
        <taxon>Fungi</taxon>
        <taxon>Fungi incertae sedis</taxon>
        <taxon>Mucoromycota</taxon>
        <taxon>Mucoromycotina</taxon>
        <taxon>Mucoromycetes</taxon>
        <taxon>Mucorales</taxon>
        <taxon>Mucorineae</taxon>
        <taxon>Mucoraceae</taxon>
        <taxon>Apophysomyces</taxon>
    </lineage>
</organism>
<gene>
    <name evidence="1" type="ORF">EC973_000697</name>
</gene>
<dbReference type="AlphaFoldDB" id="A0A8H7ESF8"/>
<dbReference type="Proteomes" id="UP000605846">
    <property type="component" value="Unassembled WGS sequence"/>
</dbReference>
<keyword evidence="2" id="KW-1185">Reference proteome</keyword>
<name>A0A8H7ESF8_9FUNG</name>
<accession>A0A8H7ESF8</accession>
<evidence type="ECO:0000313" key="1">
    <source>
        <dbReference type="EMBL" id="KAF7724813.1"/>
    </source>
</evidence>
<dbReference type="OrthoDB" id="2287442at2759"/>
<comment type="caution">
    <text evidence="1">The sequence shown here is derived from an EMBL/GenBank/DDBJ whole genome shotgun (WGS) entry which is preliminary data.</text>
</comment>
<proteinExistence type="predicted"/>
<protein>
    <submittedName>
        <fullName evidence="1">Uncharacterized protein</fullName>
    </submittedName>
</protein>